<dbReference type="Gene3D" id="3.40.50.300">
    <property type="entry name" value="P-loop containing nucleotide triphosphate hydrolases"/>
    <property type="match status" value="1"/>
</dbReference>
<evidence type="ECO:0000256" key="1">
    <source>
        <dbReference type="SAM" id="SignalP"/>
    </source>
</evidence>
<keyword evidence="1" id="KW-0732">Signal</keyword>
<dbReference type="EMBL" id="BQNB010010965">
    <property type="protein sequence ID" value="GJS84322.1"/>
    <property type="molecule type" value="Genomic_DNA"/>
</dbReference>
<keyword evidence="3" id="KW-1185">Reference proteome</keyword>
<organism evidence="2 3">
    <name type="scientific">Tanacetum coccineum</name>
    <dbReference type="NCBI Taxonomy" id="301880"/>
    <lineage>
        <taxon>Eukaryota</taxon>
        <taxon>Viridiplantae</taxon>
        <taxon>Streptophyta</taxon>
        <taxon>Embryophyta</taxon>
        <taxon>Tracheophyta</taxon>
        <taxon>Spermatophyta</taxon>
        <taxon>Magnoliopsida</taxon>
        <taxon>eudicotyledons</taxon>
        <taxon>Gunneridae</taxon>
        <taxon>Pentapetalae</taxon>
        <taxon>asterids</taxon>
        <taxon>campanulids</taxon>
        <taxon>Asterales</taxon>
        <taxon>Asteraceae</taxon>
        <taxon>Asteroideae</taxon>
        <taxon>Anthemideae</taxon>
        <taxon>Anthemidinae</taxon>
        <taxon>Tanacetum</taxon>
    </lineage>
</organism>
<gene>
    <name evidence="2" type="ORF">Tco_0750863</name>
</gene>
<name>A0ABQ4Z566_9ASTR</name>
<reference evidence="2" key="1">
    <citation type="journal article" date="2022" name="Int. J. Mol. Sci.">
        <title>Draft Genome of Tanacetum Coccineum: Genomic Comparison of Closely Related Tanacetum-Family Plants.</title>
        <authorList>
            <person name="Yamashiro T."/>
            <person name="Shiraishi A."/>
            <person name="Nakayama K."/>
            <person name="Satake H."/>
        </authorList>
    </citation>
    <scope>NUCLEOTIDE SEQUENCE</scope>
</reference>
<feature type="chain" id="PRO_5045638568" evidence="1">
    <location>
        <begin position="22"/>
        <end position="193"/>
    </location>
</feature>
<comment type="caution">
    <text evidence="2">The sequence shown here is derived from an EMBL/GenBank/DDBJ whole genome shotgun (WGS) entry which is preliminary data.</text>
</comment>
<feature type="signal peptide" evidence="1">
    <location>
        <begin position="1"/>
        <end position="21"/>
    </location>
</feature>
<evidence type="ECO:0000313" key="2">
    <source>
        <dbReference type="EMBL" id="GJS84322.1"/>
    </source>
</evidence>
<dbReference type="Proteomes" id="UP001151760">
    <property type="component" value="Unassembled WGS sequence"/>
</dbReference>
<proteinExistence type="predicted"/>
<protein>
    <submittedName>
        <fullName evidence="2">Uncharacterized protein</fullName>
    </submittedName>
</protein>
<dbReference type="InterPro" id="IPR027417">
    <property type="entry name" value="P-loop_NTPase"/>
</dbReference>
<reference evidence="2" key="2">
    <citation type="submission" date="2022-01" db="EMBL/GenBank/DDBJ databases">
        <authorList>
            <person name="Yamashiro T."/>
            <person name="Shiraishi A."/>
            <person name="Satake H."/>
            <person name="Nakayama K."/>
        </authorList>
    </citation>
    <scope>NUCLEOTIDE SEQUENCE</scope>
</reference>
<accession>A0ABQ4Z566</accession>
<evidence type="ECO:0000313" key="3">
    <source>
        <dbReference type="Proteomes" id="UP001151760"/>
    </source>
</evidence>
<sequence length="193" mass="20765">MGKSLLVSLFWRLSLLPFLFASVVVDLMALHAGYNPGSATTAANSTSNEDFSGPQFKESNAYMTGQQVENGKAKAANFPFCTIEPNVGIVAVPDPHDVMNIDGLLSDEETPTSSDSAGSSVSDIGSTDNCFWFDYYSINRGALIVRIVIDSILSIGLMAQGNSVRHLTSQLKEFFNVEGNFGVCVMPMESHPV</sequence>